<feature type="transmembrane region" description="Helical" evidence="12">
    <location>
        <begin position="908"/>
        <end position="931"/>
    </location>
</feature>
<evidence type="ECO:0000256" key="10">
    <source>
        <dbReference type="ARBA" id="ARBA00023180"/>
    </source>
</evidence>
<keyword evidence="6 12" id="KW-0812">Transmembrane</keyword>
<dbReference type="CDD" id="cd16023">
    <property type="entry name" value="GPI_EPT_3"/>
    <property type="match status" value="1"/>
</dbReference>
<evidence type="ECO:0000256" key="1">
    <source>
        <dbReference type="ARBA" id="ARBA00004477"/>
    </source>
</evidence>
<dbReference type="EMBL" id="JAPDRN010000036">
    <property type="protein sequence ID" value="KAJ9634804.1"/>
    <property type="molecule type" value="Genomic_DNA"/>
</dbReference>
<dbReference type="GO" id="GO:0051377">
    <property type="term" value="F:mannose-ethanolamine phosphotransferase activity"/>
    <property type="evidence" value="ECO:0007669"/>
    <property type="project" value="InterPro"/>
</dbReference>
<dbReference type="SUPFAM" id="SSF53649">
    <property type="entry name" value="Alkaline phosphatase-like"/>
    <property type="match status" value="1"/>
</dbReference>
<protein>
    <submittedName>
        <fullName evidence="13">Mannose-ethanolamine phosphotransferase gpi13</fullName>
    </submittedName>
</protein>
<keyword evidence="8 12" id="KW-1133">Transmembrane helix</keyword>
<feature type="transmembrane region" description="Helical" evidence="12">
    <location>
        <begin position="515"/>
        <end position="538"/>
    </location>
</feature>
<evidence type="ECO:0000256" key="9">
    <source>
        <dbReference type="ARBA" id="ARBA00023136"/>
    </source>
</evidence>
<comment type="similarity">
    <text evidence="3">Belongs to the PIGG/PIGN/PIGO family. PIGO subfamily.</text>
</comment>
<comment type="caution">
    <text evidence="13">The sequence shown here is derived from an EMBL/GenBank/DDBJ whole genome shotgun (WGS) entry which is preliminary data.</text>
</comment>
<feature type="compositionally biased region" description="Polar residues" evidence="11">
    <location>
        <begin position="11"/>
        <end position="25"/>
    </location>
</feature>
<evidence type="ECO:0000256" key="5">
    <source>
        <dbReference type="ARBA" id="ARBA00022679"/>
    </source>
</evidence>
<proteinExistence type="inferred from homology"/>
<dbReference type="InterPro" id="IPR037675">
    <property type="entry name" value="PIG-O_N"/>
</dbReference>
<feature type="transmembrane region" description="Helical" evidence="12">
    <location>
        <begin position="710"/>
        <end position="729"/>
    </location>
</feature>
<feature type="transmembrane region" description="Helical" evidence="12">
    <location>
        <begin position="484"/>
        <end position="503"/>
    </location>
</feature>
<comment type="pathway">
    <text evidence="2">Glycolipid biosynthesis; glycosylphosphatidylinositol-anchor biosynthesis.</text>
</comment>
<dbReference type="AlphaFoldDB" id="A0AA38Y498"/>
<feature type="transmembrane region" description="Helical" evidence="12">
    <location>
        <begin position="986"/>
        <end position="1008"/>
    </location>
</feature>
<evidence type="ECO:0000313" key="13">
    <source>
        <dbReference type="EMBL" id="KAJ9634804.1"/>
    </source>
</evidence>
<evidence type="ECO:0000256" key="8">
    <source>
        <dbReference type="ARBA" id="ARBA00022989"/>
    </source>
</evidence>
<dbReference type="Gene3D" id="3.40.720.10">
    <property type="entry name" value="Alkaline Phosphatase, subunit A"/>
    <property type="match status" value="1"/>
</dbReference>
<feature type="transmembrane region" description="Helical" evidence="12">
    <location>
        <begin position="943"/>
        <end position="965"/>
    </location>
</feature>
<keyword evidence="5" id="KW-0808">Transferase</keyword>
<keyword evidence="7" id="KW-0256">Endoplasmic reticulum</keyword>
<reference evidence="13" key="1">
    <citation type="submission" date="2022-10" db="EMBL/GenBank/DDBJ databases">
        <title>Culturing micro-colonial fungi from biological soil crusts in the Mojave desert and describing Neophaeococcomyces mojavensis, and introducing the new genera and species Taxawa tesnikishii.</title>
        <authorList>
            <person name="Kurbessoian T."/>
            <person name="Stajich J.E."/>
        </authorList>
    </citation>
    <scope>NUCLEOTIDE SEQUENCE</scope>
    <source>
        <strain evidence="13">TK_35</strain>
    </source>
</reference>
<dbReference type="PANTHER" id="PTHR23071:SF1">
    <property type="entry name" value="GPI ETHANOLAMINE PHOSPHATE TRANSFERASE 3"/>
    <property type="match status" value="1"/>
</dbReference>
<dbReference type="InterPro" id="IPR002591">
    <property type="entry name" value="Phosphodiest/P_Trfase"/>
</dbReference>
<feature type="transmembrane region" description="Helical" evidence="12">
    <location>
        <begin position="577"/>
        <end position="595"/>
    </location>
</feature>
<dbReference type="InterPro" id="IPR039524">
    <property type="entry name" value="PIGO/GPI13"/>
</dbReference>
<name>A0AA38Y498_9EURO</name>
<keyword evidence="10" id="KW-0325">Glycoprotein</keyword>
<dbReference type="Pfam" id="PF01663">
    <property type="entry name" value="Phosphodiest"/>
    <property type="match status" value="1"/>
</dbReference>
<evidence type="ECO:0000313" key="14">
    <source>
        <dbReference type="Proteomes" id="UP001172681"/>
    </source>
</evidence>
<dbReference type="GO" id="GO:0006506">
    <property type="term" value="P:GPI anchor biosynthetic process"/>
    <property type="evidence" value="ECO:0007669"/>
    <property type="project" value="UniProtKB-KW"/>
</dbReference>
<evidence type="ECO:0000256" key="12">
    <source>
        <dbReference type="SAM" id="Phobius"/>
    </source>
</evidence>
<gene>
    <name evidence="13" type="primary">GPI13</name>
    <name evidence="13" type="ORF">H2204_006037</name>
</gene>
<feature type="transmembrane region" description="Helical" evidence="12">
    <location>
        <begin position="601"/>
        <end position="620"/>
    </location>
</feature>
<evidence type="ECO:0000256" key="11">
    <source>
        <dbReference type="SAM" id="MobiDB-lite"/>
    </source>
</evidence>
<keyword evidence="9 12" id="KW-0472">Membrane</keyword>
<accession>A0AA38Y498</accession>
<comment type="subcellular location">
    <subcellularLocation>
        <location evidence="1">Endoplasmic reticulum membrane</location>
        <topology evidence="1">Multi-pass membrane protein</topology>
    </subcellularLocation>
</comment>
<evidence type="ECO:0000256" key="6">
    <source>
        <dbReference type="ARBA" id="ARBA00022692"/>
    </source>
</evidence>
<keyword evidence="14" id="KW-1185">Reference proteome</keyword>
<dbReference type="InterPro" id="IPR017850">
    <property type="entry name" value="Alkaline_phosphatase_core_sf"/>
</dbReference>
<feature type="transmembrane region" description="Helical" evidence="12">
    <location>
        <begin position="818"/>
        <end position="843"/>
    </location>
</feature>
<dbReference type="PANTHER" id="PTHR23071">
    <property type="entry name" value="PHOSPHATIDYLINOSITOL GLYCAN"/>
    <property type="match status" value="1"/>
</dbReference>
<sequence length="1111" mass="122193">MSALADKSPQAAESFNDGGTPTVTPDTEARERQKAIAFKVSHVLLTVFFLWLTIVHIIGILFFAKGFLLTRLVLDNKSECAVLPGGQQSREANGCWHPKSFDRAVVIIIDALRYDFTIPSSASQASEHPQSYYLDNLPTLYDTAVAHPEHAFLLPFIADPPTSTLQRLKGLTTGTLPVFIDIGSNFAGTAIEEDNILSQLKDAGKTIVQLGDDTWHSLFPGYFDPNMTKPYDSFNVWDLHTVDNGVVEHIMPLLEQYPARWDVVFGHFLGVDHAGHRYGPEHPAMAEKLRQMDGVIQQIMQKLDDDTLLVIMGDHGMDAKGDHGGESDDEVEAALWMYSKKPRFGRTGPDSLTPPLNAKDRPIGQIDLVSTLSLLLGLPVPFNNLGRPIAEAFAGPGKTKWKNLADVAQLVQAQIARYQNHYSQSRDLGLTEDVYQSQGAHMARSVDAMRSGHWEDAYHASVDWHEEVVSMYRRLWANFNLADMFYGVCISAAALTFLFFFARSSKGDKALVATGLLRSAGLGSTAGLAFGPVLGVLFPKYFTAVAGLVFGATCGGILGASLWSYQNNVAGRFRLPSTWGWMTFVFLITQSAGFASNSYTIHEDTILLFFLTTFGLMSLMSSLRQAYQKDRILGVYQSVMFILLTRLSSFSRLCREEQMPGCRSTFYASSTSSTSAPWQLLVPYVVALILPEITKAFYRGTASYAGSAGFWIGFCFRMGLLLVAVYWTLDAADNGEWWRDRISSSTLQTIKITLARCVLAIALPVGVGTFVWAKPCIDISIADPKSSVDRTETASRPQLTVFGYANAYGSRFYLMIPMLVLTVGLLLPPMGQFSVAICAWQILCLLEILDTNALSVTWDSPSSVGPIVLAMLGSYHFFKTGHQATLASIQWNSAFVPLRTIRYPWSPLLVILNTFGAQIMCAAAVPLTVLWKRPLGKFGLRGLWHDVVNACFTHALYYATIQLATTMWAGHLRRHLMLYRVFMPRYLMASGVLLIVDVVLVVAALGGARVVGLSLDPDRGPSLTKRKEQGSGQERSLSLGGIVKPMSTAVTQRKRIVAIERSYGHENVLGQIEAAESRSVGGLQCSDLPYSEHSPVGGAGGYVIRASRKVF</sequence>
<evidence type="ECO:0000256" key="4">
    <source>
        <dbReference type="ARBA" id="ARBA00022502"/>
    </source>
</evidence>
<feature type="transmembrane region" description="Helical" evidence="12">
    <location>
        <begin position="40"/>
        <end position="64"/>
    </location>
</feature>
<dbReference type="GO" id="GO:0005789">
    <property type="term" value="C:endoplasmic reticulum membrane"/>
    <property type="evidence" value="ECO:0007669"/>
    <property type="project" value="UniProtKB-SubCell"/>
</dbReference>
<evidence type="ECO:0000256" key="7">
    <source>
        <dbReference type="ARBA" id="ARBA00022824"/>
    </source>
</evidence>
<organism evidence="13 14">
    <name type="scientific">Knufia peltigerae</name>
    <dbReference type="NCBI Taxonomy" id="1002370"/>
    <lineage>
        <taxon>Eukaryota</taxon>
        <taxon>Fungi</taxon>
        <taxon>Dikarya</taxon>
        <taxon>Ascomycota</taxon>
        <taxon>Pezizomycotina</taxon>
        <taxon>Eurotiomycetes</taxon>
        <taxon>Chaetothyriomycetidae</taxon>
        <taxon>Chaetothyriales</taxon>
        <taxon>Trichomeriaceae</taxon>
        <taxon>Knufia</taxon>
    </lineage>
</organism>
<dbReference type="Proteomes" id="UP001172681">
    <property type="component" value="Unassembled WGS sequence"/>
</dbReference>
<evidence type="ECO:0000256" key="3">
    <source>
        <dbReference type="ARBA" id="ARBA00008695"/>
    </source>
</evidence>
<evidence type="ECO:0000256" key="2">
    <source>
        <dbReference type="ARBA" id="ARBA00004687"/>
    </source>
</evidence>
<keyword evidence="4" id="KW-0337">GPI-anchor biosynthesis</keyword>
<feature type="transmembrane region" description="Helical" evidence="12">
    <location>
        <begin position="544"/>
        <end position="565"/>
    </location>
</feature>
<feature type="region of interest" description="Disordered" evidence="11">
    <location>
        <begin position="1"/>
        <end position="27"/>
    </location>
</feature>